<proteinExistence type="predicted"/>
<dbReference type="PROSITE" id="PS50178">
    <property type="entry name" value="ZF_FYVE"/>
    <property type="match status" value="1"/>
</dbReference>
<dbReference type="PANTHER" id="PTHR46280">
    <property type="entry name" value="PLECKSTRIN HOMOLOGY DOMAIN-CONTAINING FAMILY F MEMBER 2-RELATED"/>
    <property type="match status" value="1"/>
</dbReference>
<dbReference type="GO" id="GO:0005769">
    <property type="term" value="C:early endosome"/>
    <property type="evidence" value="ECO:0007669"/>
    <property type="project" value="TreeGrafter"/>
</dbReference>
<evidence type="ECO:0000313" key="9">
    <source>
        <dbReference type="RefSeq" id="XP_013856965.1"/>
    </source>
</evidence>
<name>A0A2I4ANA9_AUSLI</name>
<dbReference type="InterPro" id="IPR011011">
    <property type="entry name" value="Znf_FYVE_PHD"/>
</dbReference>
<feature type="compositionally biased region" description="Basic and acidic residues" evidence="5">
    <location>
        <begin position="221"/>
        <end position="233"/>
    </location>
</feature>
<organism evidence="8 9">
    <name type="scientific">Austrofundulus limnaeus</name>
    <name type="common">Annual killifish</name>
    <dbReference type="NCBI Taxonomy" id="52670"/>
    <lineage>
        <taxon>Eukaryota</taxon>
        <taxon>Metazoa</taxon>
        <taxon>Chordata</taxon>
        <taxon>Craniata</taxon>
        <taxon>Vertebrata</taxon>
        <taxon>Euteleostomi</taxon>
        <taxon>Actinopterygii</taxon>
        <taxon>Neopterygii</taxon>
        <taxon>Teleostei</taxon>
        <taxon>Neoteleostei</taxon>
        <taxon>Acanthomorphata</taxon>
        <taxon>Ovalentaria</taxon>
        <taxon>Atherinomorphae</taxon>
        <taxon>Cyprinodontiformes</taxon>
        <taxon>Rivulidae</taxon>
        <taxon>Austrofundulus</taxon>
    </lineage>
</organism>
<dbReference type="SUPFAM" id="SSF57903">
    <property type="entry name" value="FYVE/PHD zinc finger"/>
    <property type="match status" value="1"/>
</dbReference>
<dbReference type="GO" id="GO:0035091">
    <property type="term" value="F:phosphatidylinositol binding"/>
    <property type="evidence" value="ECO:0007669"/>
    <property type="project" value="TreeGrafter"/>
</dbReference>
<evidence type="ECO:0000259" key="6">
    <source>
        <dbReference type="PROSITE" id="PS50003"/>
    </source>
</evidence>
<dbReference type="Gene3D" id="2.30.29.30">
    <property type="entry name" value="Pleckstrin-homology domain (PH domain)/Phosphotyrosine-binding domain (PTB)"/>
    <property type="match status" value="1"/>
</dbReference>
<dbReference type="GO" id="GO:0008270">
    <property type="term" value="F:zinc ion binding"/>
    <property type="evidence" value="ECO:0007669"/>
    <property type="project" value="UniProtKB-KW"/>
</dbReference>
<dbReference type="Pfam" id="PF00169">
    <property type="entry name" value="PH"/>
    <property type="match status" value="1"/>
</dbReference>
<dbReference type="GO" id="GO:0008333">
    <property type="term" value="P:endosome to lysosome transport"/>
    <property type="evidence" value="ECO:0007669"/>
    <property type="project" value="TreeGrafter"/>
</dbReference>
<protein>
    <submittedName>
        <fullName evidence="9">Pleckstrin homology domain-containing family F member 1</fullName>
    </submittedName>
</protein>
<dbReference type="OrthoDB" id="70570at2759"/>
<dbReference type="InterPro" id="IPR011993">
    <property type="entry name" value="PH-like_dom_sf"/>
</dbReference>
<sequence>MERLTSAEENRERIRAVESLFGSGGKPLYQDGRILVGEGRLMKQSRKGQQPKAFFLFSDILVYGSIILNGRWYTKQQIIPLESVQLDDLKDSISSKNRWLIRTPRKSFFVAASCQEEKQAWIEHMNDCQSKLLLSGRHTLGSDFAVTWIPDEASPNCMRCSLKFTMANRRHHCRSCGYLVCGACSKNRVVIEHIHPTKPLRICQQCHIELGDQELVAPETIRQRGNSEGRLSSDEEGMEVYSMEEETEENLEDQDLDMNMSSWSPYVYLNPQNFRP</sequence>
<evidence type="ECO:0000256" key="5">
    <source>
        <dbReference type="SAM" id="MobiDB-lite"/>
    </source>
</evidence>
<keyword evidence="2 4" id="KW-0863">Zinc-finger</keyword>
<dbReference type="SUPFAM" id="SSF50729">
    <property type="entry name" value="PH domain-like"/>
    <property type="match status" value="1"/>
</dbReference>
<feature type="region of interest" description="Disordered" evidence="5">
    <location>
        <begin position="220"/>
        <end position="256"/>
    </location>
</feature>
<dbReference type="CTD" id="79156"/>
<dbReference type="InterPro" id="IPR017455">
    <property type="entry name" value="Znf_FYVE-rel"/>
</dbReference>
<evidence type="ECO:0000256" key="4">
    <source>
        <dbReference type="PROSITE-ProRule" id="PRU00091"/>
    </source>
</evidence>
<dbReference type="PROSITE" id="PS50003">
    <property type="entry name" value="PH_DOMAIN"/>
    <property type="match status" value="1"/>
</dbReference>
<evidence type="ECO:0000256" key="1">
    <source>
        <dbReference type="ARBA" id="ARBA00022723"/>
    </source>
</evidence>
<feature type="domain" description="PH" evidence="6">
    <location>
        <begin position="34"/>
        <end position="130"/>
    </location>
</feature>
<dbReference type="RefSeq" id="XP_013856965.1">
    <property type="nucleotide sequence ID" value="XM_014001511.1"/>
</dbReference>
<dbReference type="Proteomes" id="UP000192220">
    <property type="component" value="Unplaced"/>
</dbReference>
<keyword evidence="8" id="KW-1185">Reference proteome</keyword>
<dbReference type="AlphaFoldDB" id="A0A2I4ANA9"/>
<dbReference type="InParanoid" id="A0A2I4ANA9"/>
<keyword evidence="1" id="KW-0479">Metal-binding</keyword>
<evidence type="ECO:0000313" key="8">
    <source>
        <dbReference type="Proteomes" id="UP000192220"/>
    </source>
</evidence>
<dbReference type="Pfam" id="PF01363">
    <property type="entry name" value="FYVE"/>
    <property type="match status" value="1"/>
</dbReference>
<dbReference type="InterPro" id="IPR051765">
    <property type="entry name" value="PH_domain-containing_F"/>
</dbReference>
<dbReference type="InterPro" id="IPR000306">
    <property type="entry name" value="Znf_FYVE"/>
</dbReference>
<dbReference type="GO" id="GO:0007032">
    <property type="term" value="P:endosome organization"/>
    <property type="evidence" value="ECO:0007669"/>
    <property type="project" value="TreeGrafter"/>
</dbReference>
<reference evidence="9" key="1">
    <citation type="submission" date="2025-08" db="UniProtKB">
        <authorList>
            <consortium name="RefSeq"/>
        </authorList>
    </citation>
    <scope>IDENTIFICATION</scope>
    <source>
        <strain evidence="9">Quisiro</strain>
        <tissue evidence="9">Liver</tissue>
    </source>
</reference>
<dbReference type="SMART" id="SM00064">
    <property type="entry name" value="FYVE"/>
    <property type="match status" value="1"/>
</dbReference>
<gene>
    <name evidence="9" type="primary">plekhf1</name>
</gene>
<dbReference type="Gene3D" id="3.30.40.10">
    <property type="entry name" value="Zinc/RING finger domain, C3HC4 (zinc finger)"/>
    <property type="match status" value="1"/>
</dbReference>
<dbReference type="CDD" id="cd01218">
    <property type="entry name" value="PH_Phafin2-like"/>
    <property type="match status" value="1"/>
</dbReference>
<dbReference type="PANTHER" id="PTHR46280:SF2">
    <property type="entry name" value="PLECKSTRIN HOMOLOGY DOMAIN-CONTAINING FAMILY F MEMBER 1"/>
    <property type="match status" value="1"/>
</dbReference>
<dbReference type="KEGG" id="alim:106512947"/>
<accession>A0A2I4ANA9</accession>
<dbReference type="SMART" id="SM00233">
    <property type="entry name" value="PH"/>
    <property type="match status" value="1"/>
</dbReference>
<dbReference type="InterPro" id="IPR001849">
    <property type="entry name" value="PH_domain"/>
</dbReference>
<dbReference type="InterPro" id="IPR037871">
    <property type="entry name" value="PH_Phafin"/>
</dbReference>
<evidence type="ECO:0000259" key="7">
    <source>
        <dbReference type="PROSITE" id="PS50178"/>
    </source>
</evidence>
<dbReference type="STRING" id="52670.A0A2I4ANA9"/>
<feature type="domain" description="FYVE-type" evidence="7">
    <location>
        <begin position="151"/>
        <end position="211"/>
    </location>
</feature>
<dbReference type="InterPro" id="IPR013083">
    <property type="entry name" value="Znf_RING/FYVE/PHD"/>
</dbReference>
<keyword evidence="3" id="KW-0862">Zinc</keyword>
<evidence type="ECO:0000256" key="3">
    <source>
        <dbReference type="ARBA" id="ARBA00022833"/>
    </source>
</evidence>
<feature type="compositionally biased region" description="Acidic residues" evidence="5">
    <location>
        <begin position="234"/>
        <end position="256"/>
    </location>
</feature>
<evidence type="ECO:0000256" key="2">
    <source>
        <dbReference type="ARBA" id="ARBA00022771"/>
    </source>
</evidence>